<dbReference type="GO" id="GO:0051607">
    <property type="term" value="P:defense response to virus"/>
    <property type="evidence" value="ECO:0007669"/>
    <property type="project" value="UniProtKB-KW"/>
</dbReference>
<reference evidence="3 4" key="1">
    <citation type="submission" date="2019-04" db="EMBL/GenBank/DDBJ databases">
        <title>Lewinella litorea sp. nov., isolated from a marine sand.</title>
        <authorList>
            <person name="Yoon J.-H."/>
        </authorList>
    </citation>
    <scope>NUCLEOTIDE SEQUENCE [LARGE SCALE GENOMIC DNA]</scope>
    <source>
        <strain evidence="3 4">HSMS-39</strain>
    </source>
</reference>
<keyword evidence="2" id="KW-0812">Transmembrane</keyword>
<evidence type="ECO:0000313" key="3">
    <source>
        <dbReference type="EMBL" id="THH40240.1"/>
    </source>
</evidence>
<dbReference type="Proteomes" id="UP000308528">
    <property type="component" value="Unassembled WGS sequence"/>
</dbReference>
<name>A0A4S4NVG1_9BACT</name>
<feature type="transmembrane region" description="Helical" evidence="2">
    <location>
        <begin position="27"/>
        <end position="48"/>
    </location>
</feature>
<evidence type="ECO:0000256" key="1">
    <source>
        <dbReference type="ARBA" id="ARBA00023118"/>
    </source>
</evidence>
<dbReference type="InterPro" id="IPR013422">
    <property type="entry name" value="CRISPR-assoc_prot_Cas5_N"/>
</dbReference>
<protein>
    <submittedName>
        <fullName evidence="3">CRISPR-associated protein Cas5</fullName>
    </submittedName>
</protein>
<dbReference type="RefSeq" id="WP_136457307.1">
    <property type="nucleotide sequence ID" value="NZ_SRSF01000002.1"/>
</dbReference>
<keyword evidence="1" id="KW-0051">Antiviral defense</keyword>
<sequence length="264" mass="29523">MARSIIEFTLRADFGFFRKPDTNDGIVFGYGMLHRPALLGILGAILGLDGFRKKGRRPEYLDKLGSLPIGIAPASAPHPVTQAPADPNPAAWATATVEYNNGVGYASQEQGGNWILKEQMTVGPAFTCYVLIDDEDGLQAELGERLMTGRAEFLPYFGKNEFAAGWLAEETVRHAATAFTATEPYRVATLVREPDGGFPRLDSGDDFFSDEIPFYYVEELPTEYREDLWQYRLRQHVYTSFTWGSDAHLMNLFHLSDGRIVQLN</sequence>
<dbReference type="NCBIfam" id="TIGR02593">
    <property type="entry name" value="CRISPR_cas5"/>
    <property type="match status" value="1"/>
</dbReference>
<dbReference type="EMBL" id="SRSF01000002">
    <property type="protein sequence ID" value="THH40240.1"/>
    <property type="molecule type" value="Genomic_DNA"/>
</dbReference>
<comment type="caution">
    <text evidence="3">The sequence shown here is derived from an EMBL/GenBank/DDBJ whole genome shotgun (WGS) entry which is preliminary data.</text>
</comment>
<evidence type="ECO:0000313" key="4">
    <source>
        <dbReference type="Proteomes" id="UP000308528"/>
    </source>
</evidence>
<dbReference type="AlphaFoldDB" id="A0A4S4NVG1"/>
<keyword evidence="4" id="KW-1185">Reference proteome</keyword>
<gene>
    <name evidence="3" type="primary">cas5</name>
    <name evidence="3" type="ORF">E4021_05745</name>
</gene>
<proteinExistence type="predicted"/>
<keyword evidence="2" id="KW-0472">Membrane</keyword>
<keyword evidence="2" id="KW-1133">Transmembrane helix</keyword>
<accession>A0A4S4NVG1</accession>
<dbReference type="OrthoDB" id="5363158at2"/>
<evidence type="ECO:0000256" key="2">
    <source>
        <dbReference type="SAM" id="Phobius"/>
    </source>
</evidence>
<organism evidence="3 4">
    <name type="scientific">Neolewinella litorea</name>
    <dbReference type="NCBI Taxonomy" id="2562452"/>
    <lineage>
        <taxon>Bacteria</taxon>
        <taxon>Pseudomonadati</taxon>
        <taxon>Bacteroidota</taxon>
        <taxon>Saprospiria</taxon>
        <taxon>Saprospirales</taxon>
        <taxon>Lewinellaceae</taxon>
        <taxon>Neolewinella</taxon>
    </lineage>
</organism>